<dbReference type="PRINTS" id="PR00261">
    <property type="entry name" value="LDLRECEPTOR"/>
</dbReference>
<name>A0ABQ8JCL9_DERPT</name>
<reference evidence="4 5" key="1">
    <citation type="journal article" date="2018" name="J. Allergy Clin. Immunol.">
        <title>High-quality assembly of Dermatophagoides pteronyssinus genome and transcriptome reveals a wide range of novel allergens.</title>
        <authorList>
            <person name="Liu X.Y."/>
            <person name="Yang K.Y."/>
            <person name="Wang M.Q."/>
            <person name="Kwok J.S."/>
            <person name="Zeng X."/>
            <person name="Yang Z."/>
            <person name="Xiao X.J."/>
            <person name="Lau C.P."/>
            <person name="Li Y."/>
            <person name="Huang Z.M."/>
            <person name="Ba J.G."/>
            <person name="Yim A.K."/>
            <person name="Ouyang C.Y."/>
            <person name="Ngai S.M."/>
            <person name="Chan T.F."/>
            <person name="Leung E.L."/>
            <person name="Liu L."/>
            <person name="Liu Z.G."/>
            <person name="Tsui S.K."/>
        </authorList>
    </citation>
    <scope>NUCLEOTIDE SEQUENCE [LARGE SCALE GENOMIC DNA]</scope>
    <source>
        <strain evidence="4">Derp</strain>
    </source>
</reference>
<evidence type="ECO:0000259" key="3">
    <source>
        <dbReference type="Pfam" id="PF01683"/>
    </source>
</evidence>
<dbReference type="SUPFAM" id="SSF57424">
    <property type="entry name" value="LDL receptor-like module"/>
    <property type="match status" value="4"/>
</dbReference>
<feature type="disulfide bond" evidence="2">
    <location>
        <begin position="441"/>
        <end position="459"/>
    </location>
</feature>
<accession>A0ABQ8JCL9</accession>
<organism evidence="4 5">
    <name type="scientific">Dermatophagoides pteronyssinus</name>
    <name type="common">European house dust mite</name>
    <dbReference type="NCBI Taxonomy" id="6956"/>
    <lineage>
        <taxon>Eukaryota</taxon>
        <taxon>Metazoa</taxon>
        <taxon>Ecdysozoa</taxon>
        <taxon>Arthropoda</taxon>
        <taxon>Chelicerata</taxon>
        <taxon>Arachnida</taxon>
        <taxon>Acari</taxon>
        <taxon>Acariformes</taxon>
        <taxon>Sarcoptiformes</taxon>
        <taxon>Astigmata</taxon>
        <taxon>Psoroptidia</taxon>
        <taxon>Analgoidea</taxon>
        <taxon>Pyroglyphidae</taxon>
        <taxon>Dermatophagoidinae</taxon>
        <taxon>Dermatophagoides</taxon>
    </lineage>
</organism>
<feature type="disulfide bond" evidence="2">
    <location>
        <begin position="434"/>
        <end position="446"/>
    </location>
</feature>
<feature type="disulfide bond" evidence="2">
    <location>
        <begin position="483"/>
        <end position="501"/>
    </location>
</feature>
<dbReference type="InterPro" id="IPR002172">
    <property type="entry name" value="LDrepeatLR_classA_rpt"/>
</dbReference>
<gene>
    <name evidence="4" type="ORF">DERP_001936</name>
</gene>
<evidence type="ECO:0000313" key="5">
    <source>
        <dbReference type="Proteomes" id="UP000887458"/>
    </source>
</evidence>
<feature type="disulfide bond" evidence="2">
    <location>
        <begin position="495"/>
        <end position="510"/>
    </location>
</feature>
<evidence type="ECO:0000256" key="2">
    <source>
        <dbReference type="PROSITE-ProRule" id="PRU00124"/>
    </source>
</evidence>
<feature type="disulfide bond" evidence="2">
    <location>
        <begin position="361"/>
        <end position="379"/>
    </location>
</feature>
<evidence type="ECO:0000313" key="4">
    <source>
        <dbReference type="EMBL" id="KAH9420101.1"/>
    </source>
</evidence>
<evidence type="ECO:0000256" key="1">
    <source>
        <dbReference type="ARBA" id="ARBA00023157"/>
    </source>
</evidence>
<dbReference type="SMART" id="SM00192">
    <property type="entry name" value="LDLa"/>
    <property type="match status" value="4"/>
</dbReference>
<dbReference type="CDD" id="cd00112">
    <property type="entry name" value="LDLa"/>
    <property type="match status" value="4"/>
</dbReference>
<keyword evidence="5" id="KW-1185">Reference proteome</keyword>
<dbReference type="InterPro" id="IPR023415">
    <property type="entry name" value="LDLR_class-A_CS"/>
</dbReference>
<dbReference type="PANTHER" id="PTHR39069:SF1">
    <property type="entry name" value="ECDYSONE-INDUCIBLE GENE E1, ISOFORM A"/>
    <property type="match status" value="1"/>
</dbReference>
<reference evidence="4 5" key="2">
    <citation type="journal article" date="2022" name="Mol. Biol. Evol.">
        <title>Comparative Genomics Reveals Insights into the Divergent Evolution of Astigmatic Mites and Household Pest Adaptations.</title>
        <authorList>
            <person name="Xiong Q."/>
            <person name="Wan A.T."/>
            <person name="Liu X."/>
            <person name="Fung C.S."/>
            <person name="Xiao X."/>
            <person name="Malainual N."/>
            <person name="Hou J."/>
            <person name="Wang L."/>
            <person name="Wang M."/>
            <person name="Yang K.Y."/>
            <person name="Cui Y."/>
            <person name="Leung E.L."/>
            <person name="Nong W."/>
            <person name="Shin S.K."/>
            <person name="Au S.W."/>
            <person name="Jeong K.Y."/>
            <person name="Chew F.T."/>
            <person name="Hui J.H."/>
            <person name="Leung T.F."/>
            <person name="Tungtrongchitr A."/>
            <person name="Zhong N."/>
            <person name="Liu Z."/>
            <person name="Tsui S.K."/>
        </authorList>
    </citation>
    <scope>NUCLEOTIDE SEQUENCE [LARGE SCALE GENOMIC DNA]</scope>
    <source>
        <strain evidence="4">Derp</strain>
    </source>
</reference>
<feature type="disulfide bond" evidence="2">
    <location>
        <begin position="373"/>
        <end position="388"/>
    </location>
</feature>
<proteinExistence type="predicted"/>
<dbReference type="InterPro" id="IPR006149">
    <property type="entry name" value="EB_dom"/>
</dbReference>
<dbReference type="Pfam" id="PF00057">
    <property type="entry name" value="Ldl_recept_a"/>
    <property type="match status" value="4"/>
</dbReference>
<dbReference type="PROSITE" id="PS01209">
    <property type="entry name" value="LDLRA_1"/>
    <property type="match status" value="3"/>
</dbReference>
<feature type="domain" description="EB" evidence="3">
    <location>
        <begin position="105"/>
        <end position="161"/>
    </location>
</feature>
<feature type="disulfide bond" evidence="2">
    <location>
        <begin position="413"/>
        <end position="428"/>
    </location>
</feature>
<dbReference type="EMBL" id="NJHN03000054">
    <property type="protein sequence ID" value="KAH9420101.1"/>
    <property type="molecule type" value="Genomic_DNA"/>
</dbReference>
<keyword evidence="1 2" id="KW-1015">Disulfide bond</keyword>
<dbReference type="Proteomes" id="UP000887458">
    <property type="component" value="Unassembled WGS sequence"/>
</dbReference>
<feature type="disulfide bond" evidence="2">
    <location>
        <begin position="476"/>
        <end position="488"/>
    </location>
</feature>
<comment type="caution">
    <text evidence="2">Lacks conserved residue(s) required for the propagation of feature annotation.</text>
</comment>
<feature type="disulfide bond" evidence="2">
    <location>
        <begin position="354"/>
        <end position="366"/>
    </location>
</feature>
<dbReference type="PANTHER" id="PTHR39069">
    <property type="entry name" value="ECDYSONE-INDUCIBLE GENE E1, ISOFORM A"/>
    <property type="match status" value="1"/>
</dbReference>
<protein>
    <recommendedName>
        <fullName evidence="3">EB domain-containing protein</fullName>
    </recommendedName>
</protein>
<dbReference type="PROSITE" id="PS50068">
    <property type="entry name" value="LDLRA_2"/>
    <property type="match status" value="4"/>
</dbReference>
<dbReference type="Pfam" id="PF01683">
    <property type="entry name" value="EB"/>
    <property type="match status" value="1"/>
</dbReference>
<dbReference type="Gene3D" id="4.10.400.10">
    <property type="entry name" value="Low-density Lipoprotein Receptor"/>
    <property type="match status" value="4"/>
</dbReference>
<dbReference type="InterPro" id="IPR036055">
    <property type="entry name" value="LDL_receptor-like_sf"/>
</dbReference>
<sequence>MSPLIIQHMKRRFQKTKPKTSISSNISSPLFFASSNYHSTILMAIIIQLLIICLNIANNYVDAFDYWRKLGPLSPDLKLGTECRNSLECLLFVPNSQCDCHICKCQPYHILYNQTMCLPASLLGYACSVDEQCTARVSNAQCTNGLCQCESNYLSLRRDKCLPPAMAGDFCLNEQQCLMGNRQSKCKYIIPRIYGKCRCLDGFYQTKDNRCLPNLQSSCNNSNECQQVTPNSYCANSLFSTNKCQCKPGFQESKDHQTCRPLPTTTTTTTTTEPPRQIITNDDLSPNFIDDSFNEEEISFEDEPQIRNANAVSLGKHCNHSFECQLRDPYSRCIDGICDCIKRSDECSALKPGCHADTFQCRNGQCVSWYFVCDKNNNCDDGSDENQCEPYNCPKETFQCKSDGICVPRQSVCNGKWECTDGSDEALCHKGNSCDSQAWQCKSGQCLPQYAFCNAVSDCLDGSDEDEEICESSMTCPNGTFTCSNRMCRSTAILCSGVDGCGDNSDEERCEVCYCQKP</sequence>
<comment type="caution">
    <text evidence="4">The sequence shown here is derived from an EMBL/GenBank/DDBJ whole genome shotgun (WGS) entry which is preliminary data.</text>
</comment>